<accession>A0A0E0LKV9</accession>
<dbReference type="Gramene" id="OPUNC07G13850.1">
    <property type="protein sequence ID" value="OPUNC07G13850.1"/>
    <property type="gene ID" value="OPUNC07G13850"/>
</dbReference>
<sequence>MVATRMSSDVVWMAEDTVIGDELQRGAWMTEDKAASDELRRGTNGGGCGRWRRAPTWDVDGGTTSDDVLVPGS</sequence>
<dbReference type="OMA" id="AWGVETE"/>
<organism evidence="2">
    <name type="scientific">Oryza punctata</name>
    <name type="common">Red rice</name>
    <dbReference type="NCBI Taxonomy" id="4537"/>
    <lineage>
        <taxon>Eukaryota</taxon>
        <taxon>Viridiplantae</taxon>
        <taxon>Streptophyta</taxon>
        <taxon>Embryophyta</taxon>
        <taxon>Tracheophyta</taxon>
        <taxon>Spermatophyta</taxon>
        <taxon>Magnoliopsida</taxon>
        <taxon>Liliopsida</taxon>
        <taxon>Poales</taxon>
        <taxon>Poaceae</taxon>
        <taxon>BOP clade</taxon>
        <taxon>Oryzoideae</taxon>
        <taxon>Oryzeae</taxon>
        <taxon>Oryzinae</taxon>
        <taxon>Oryza</taxon>
    </lineage>
</organism>
<keyword evidence="3" id="KW-1185">Reference proteome</keyword>
<dbReference type="Proteomes" id="UP000026962">
    <property type="component" value="Chromosome 7"/>
</dbReference>
<proteinExistence type="predicted"/>
<feature type="region of interest" description="Disordered" evidence="1">
    <location>
        <begin position="34"/>
        <end position="73"/>
    </location>
</feature>
<dbReference type="EnsemblPlants" id="OPUNC07G13850.1">
    <property type="protein sequence ID" value="OPUNC07G13850.1"/>
    <property type="gene ID" value="OPUNC07G13850"/>
</dbReference>
<evidence type="ECO:0000313" key="3">
    <source>
        <dbReference type="Proteomes" id="UP000026962"/>
    </source>
</evidence>
<reference evidence="2" key="1">
    <citation type="submission" date="2015-04" db="UniProtKB">
        <authorList>
            <consortium name="EnsemblPlants"/>
        </authorList>
    </citation>
    <scope>IDENTIFICATION</scope>
</reference>
<evidence type="ECO:0000256" key="1">
    <source>
        <dbReference type="SAM" id="MobiDB-lite"/>
    </source>
</evidence>
<evidence type="ECO:0000313" key="2">
    <source>
        <dbReference type="EnsemblPlants" id="OPUNC07G13850.1"/>
    </source>
</evidence>
<dbReference type="AlphaFoldDB" id="A0A0E0LKV9"/>
<protein>
    <submittedName>
        <fullName evidence="2">Uncharacterized protein</fullName>
    </submittedName>
</protein>
<name>A0A0E0LKV9_ORYPU</name>
<dbReference type="HOGENOM" id="CLU_199995_0_0_1"/>
<reference evidence="2" key="2">
    <citation type="submission" date="2018-05" db="EMBL/GenBank/DDBJ databases">
        <title>OpunRS2 (Oryza punctata Reference Sequence Version 2).</title>
        <authorList>
            <person name="Zhang J."/>
            <person name="Kudrna D."/>
            <person name="Lee S."/>
            <person name="Talag J."/>
            <person name="Welchert J."/>
            <person name="Wing R.A."/>
        </authorList>
    </citation>
    <scope>NUCLEOTIDE SEQUENCE [LARGE SCALE GENOMIC DNA]</scope>
</reference>